<gene>
    <name evidence="4" type="ORF">TrCOL_g8681</name>
</gene>
<dbReference type="SUPFAM" id="SSF53335">
    <property type="entry name" value="S-adenosyl-L-methionine-dependent methyltransferases"/>
    <property type="match status" value="1"/>
</dbReference>
<evidence type="ECO:0008006" key="6">
    <source>
        <dbReference type="Google" id="ProtNLM"/>
    </source>
</evidence>
<keyword evidence="1" id="KW-0963">Cytoplasm</keyword>
<keyword evidence="5" id="KW-1185">Reference proteome</keyword>
<comment type="caution">
    <text evidence="4">The sequence shown here is derived from an EMBL/GenBank/DDBJ whole genome shotgun (WGS) entry which is preliminary data.</text>
</comment>
<evidence type="ECO:0000256" key="3">
    <source>
        <dbReference type="ARBA" id="ARBA00022679"/>
    </source>
</evidence>
<dbReference type="Gene3D" id="3.40.50.150">
    <property type="entry name" value="Vaccinia Virus protein VP39"/>
    <property type="match status" value="1"/>
</dbReference>
<reference evidence="5" key="1">
    <citation type="journal article" date="2023" name="Commun. Biol.">
        <title>Genome analysis of Parmales, the sister group of diatoms, reveals the evolutionary specialization of diatoms from phago-mixotrophs to photoautotrophs.</title>
        <authorList>
            <person name="Ban H."/>
            <person name="Sato S."/>
            <person name="Yoshikawa S."/>
            <person name="Yamada K."/>
            <person name="Nakamura Y."/>
            <person name="Ichinomiya M."/>
            <person name="Sato N."/>
            <person name="Blanc-Mathieu R."/>
            <person name="Endo H."/>
            <person name="Kuwata A."/>
            <person name="Ogata H."/>
        </authorList>
    </citation>
    <scope>NUCLEOTIDE SEQUENCE [LARGE SCALE GENOMIC DNA]</scope>
</reference>
<proteinExistence type="inferred from homology"/>
<evidence type="ECO:0000313" key="4">
    <source>
        <dbReference type="EMBL" id="GMI44651.1"/>
    </source>
</evidence>
<keyword evidence="2" id="KW-0698">rRNA processing</keyword>
<dbReference type="Proteomes" id="UP001165065">
    <property type="component" value="Unassembled WGS sequence"/>
</dbReference>
<name>A0A9W7LCH5_9STRA</name>
<dbReference type="NCBIfam" id="TIGR00138">
    <property type="entry name" value="rsmG_gidB"/>
    <property type="match status" value="1"/>
</dbReference>
<dbReference type="InterPro" id="IPR003682">
    <property type="entry name" value="rRNA_ssu_MeTfrase_G"/>
</dbReference>
<protein>
    <recommendedName>
        <fullName evidence="6">Ribosomal RNA small subunit methyltransferase G</fullName>
    </recommendedName>
</protein>
<dbReference type="CDD" id="cd02440">
    <property type="entry name" value="AdoMet_MTases"/>
    <property type="match status" value="1"/>
</dbReference>
<dbReference type="OrthoDB" id="784548at2759"/>
<evidence type="ECO:0000256" key="1">
    <source>
        <dbReference type="ARBA" id="ARBA00022490"/>
    </source>
</evidence>
<dbReference type="GO" id="GO:0005829">
    <property type="term" value="C:cytosol"/>
    <property type="evidence" value="ECO:0007669"/>
    <property type="project" value="TreeGrafter"/>
</dbReference>
<sequence>MADLILDWNTKINLISRNPPPTKDHVLNRHILPSVALLNTNLLPSPLSPTSSIKVADVGTGGGFPGLPLAISCPESDFTLIDSVNKKLVAVKSMADTLGLKNVRVHHGRAEEMKLAPSDRFDLILGRSVSSLPNFCSWVSPLLSPSGKLLYIKGGDLGEETRVEPRARVPISTLAGIPDVSDKDALLFTYDDVKRIAGEFKPK</sequence>
<accession>A0A9W7LCH5</accession>
<evidence type="ECO:0000313" key="5">
    <source>
        <dbReference type="Proteomes" id="UP001165065"/>
    </source>
</evidence>
<dbReference type="EMBL" id="BRYA01001489">
    <property type="protein sequence ID" value="GMI44651.1"/>
    <property type="molecule type" value="Genomic_DNA"/>
</dbReference>
<keyword evidence="3" id="KW-0808">Transferase</keyword>
<dbReference type="Pfam" id="PF02527">
    <property type="entry name" value="GidB"/>
    <property type="match status" value="1"/>
</dbReference>
<dbReference type="PANTHER" id="PTHR31760:SF0">
    <property type="entry name" value="S-ADENOSYL-L-METHIONINE-DEPENDENT METHYLTRANSFERASES SUPERFAMILY PROTEIN"/>
    <property type="match status" value="1"/>
</dbReference>
<dbReference type="HAMAP" id="MF_00074">
    <property type="entry name" value="16SrRNA_methyltr_G"/>
    <property type="match status" value="1"/>
</dbReference>
<dbReference type="PANTHER" id="PTHR31760">
    <property type="entry name" value="S-ADENOSYL-L-METHIONINE-DEPENDENT METHYLTRANSFERASES SUPERFAMILY PROTEIN"/>
    <property type="match status" value="1"/>
</dbReference>
<dbReference type="AlphaFoldDB" id="A0A9W7LCH5"/>
<dbReference type="InterPro" id="IPR029063">
    <property type="entry name" value="SAM-dependent_MTases_sf"/>
</dbReference>
<dbReference type="GO" id="GO:0070043">
    <property type="term" value="F:rRNA (guanine-N7-)-methyltransferase activity"/>
    <property type="evidence" value="ECO:0007669"/>
    <property type="project" value="TreeGrafter"/>
</dbReference>
<evidence type="ECO:0000256" key="2">
    <source>
        <dbReference type="ARBA" id="ARBA00022552"/>
    </source>
</evidence>
<organism evidence="4 5">
    <name type="scientific">Triparma columacea</name>
    <dbReference type="NCBI Taxonomy" id="722753"/>
    <lineage>
        <taxon>Eukaryota</taxon>
        <taxon>Sar</taxon>
        <taxon>Stramenopiles</taxon>
        <taxon>Ochrophyta</taxon>
        <taxon>Bolidophyceae</taxon>
        <taxon>Parmales</taxon>
        <taxon>Triparmaceae</taxon>
        <taxon>Triparma</taxon>
    </lineage>
</organism>